<reference evidence="1 2" key="1">
    <citation type="journal article" date="2017" name="Syst. Appl. Microbiol.">
        <title>Lebetimonas natsushimae sp. nov., a novel strictly anaerobic, moderately thermophilic chemoautotroph isolated from a deep-sea hydrothermal vent polychaete nest in the Mid-Okinawa Trough.</title>
        <authorList>
            <person name="Nagata R."/>
            <person name="Takaki Y."/>
            <person name="Tame A."/>
            <person name="Nunoura T."/>
            <person name="Muto H."/>
            <person name="Mino S."/>
            <person name="Sawayama S."/>
            <person name="Takai K."/>
            <person name="Nakagawa S."/>
        </authorList>
    </citation>
    <scope>NUCLEOTIDE SEQUENCE [LARGE SCALE GENOMIC DNA]</scope>
    <source>
        <strain evidence="1 2">HS1857</strain>
    </source>
</reference>
<comment type="caution">
    <text evidence="1">The sequence shown here is derived from an EMBL/GenBank/DDBJ whole genome shotgun (WGS) entry which is preliminary data.</text>
</comment>
<dbReference type="EMBL" id="BDME01000001">
    <property type="protein sequence ID" value="GAX87363.1"/>
    <property type="molecule type" value="Genomic_DNA"/>
</dbReference>
<accession>A0A292YD76</accession>
<name>A0A292YD76_9BACT</name>
<dbReference type="RefSeq" id="WP_096258504.1">
    <property type="nucleotide sequence ID" value="NZ_BDME01000001.1"/>
</dbReference>
<keyword evidence="2" id="KW-1185">Reference proteome</keyword>
<dbReference type="Proteomes" id="UP000217944">
    <property type="component" value="Unassembled WGS sequence"/>
</dbReference>
<organism evidence="1 2">
    <name type="scientific">Lebetimonas natsushimae</name>
    <dbReference type="NCBI Taxonomy" id="1936991"/>
    <lineage>
        <taxon>Bacteria</taxon>
        <taxon>Pseudomonadati</taxon>
        <taxon>Campylobacterota</taxon>
        <taxon>Epsilonproteobacteria</taxon>
        <taxon>Nautiliales</taxon>
        <taxon>Nautiliaceae</taxon>
        <taxon>Lebetimonas</taxon>
    </lineage>
</organism>
<dbReference type="AlphaFoldDB" id="A0A292YD76"/>
<evidence type="ECO:0000313" key="2">
    <source>
        <dbReference type="Proteomes" id="UP000217944"/>
    </source>
</evidence>
<sequence length="140" mass="16527">MKIILLKLSEEIRKAFGRDFFEEDVCNNIIDTDLMIGSVKYEIYNEKENTDDEVYVEFNVEDIDCNNLTSDENIIEIKEVQTPKKHLLEKYDDSQFAIVKINYIPEFGWYEVDMDNAPLMYFDNLEEARGSLDLDAFIKE</sequence>
<gene>
    <name evidence="1" type="ORF">LNAT_P0658</name>
</gene>
<proteinExistence type="predicted"/>
<protein>
    <submittedName>
        <fullName evidence="1">Uncharacterized protein</fullName>
    </submittedName>
</protein>
<evidence type="ECO:0000313" key="1">
    <source>
        <dbReference type="EMBL" id="GAX87363.1"/>
    </source>
</evidence>